<evidence type="ECO:0000313" key="2">
    <source>
        <dbReference type="Proteomes" id="UP001189429"/>
    </source>
</evidence>
<comment type="caution">
    <text evidence="1">The sequence shown here is derived from an EMBL/GenBank/DDBJ whole genome shotgun (WGS) entry which is preliminary data.</text>
</comment>
<gene>
    <name evidence="1" type="ORF">PCOR1329_LOCUS21017</name>
</gene>
<organism evidence="1 2">
    <name type="scientific">Prorocentrum cordatum</name>
    <dbReference type="NCBI Taxonomy" id="2364126"/>
    <lineage>
        <taxon>Eukaryota</taxon>
        <taxon>Sar</taxon>
        <taxon>Alveolata</taxon>
        <taxon>Dinophyceae</taxon>
        <taxon>Prorocentrales</taxon>
        <taxon>Prorocentraceae</taxon>
        <taxon>Prorocentrum</taxon>
    </lineage>
</organism>
<keyword evidence="2" id="KW-1185">Reference proteome</keyword>
<name>A0ABN9RII7_9DINO</name>
<accession>A0ABN9RII7</accession>
<feature type="non-terminal residue" evidence="1">
    <location>
        <position position="1"/>
    </location>
</feature>
<dbReference type="Proteomes" id="UP001189429">
    <property type="component" value="Unassembled WGS sequence"/>
</dbReference>
<proteinExistence type="predicted"/>
<dbReference type="EMBL" id="CAUYUJ010006864">
    <property type="protein sequence ID" value="CAK0818896.1"/>
    <property type="molecule type" value="Genomic_DNA"/>
</dbReference>
<sequence length="65" mass="6698">SAGAAPPSRRCWSAFGARSTACCSRRSRSPAGRSARAPWHAASSACCARSGPRQGRLRARANPGA</sequence>
<feature type="non-terminal residue" evidence="1">
    <location>
        <position position="65"/>
    </location>
</feature>
<reference evidence="1" key="1">
    <citation type="submission" date="2023-10" db="EMBL/GenBank/DDBJ databases">
        <authorList>
            <person name="Chen Y."/>
            <person name="Shah S."/>
            <person name="Dougan E. K."/>
            <person name="Thang M."/>
            <person name="Chan C."/>
        </authorList>
    </citation>
    <scope>NUCLEOTIDE SEQUENCE [LARGE SCALE GENOMIC DNA]</scope>
</reference>
<protein>
    <submittedName>
        <fullName evidence="1">Uncharacterized protein</fullName>
    </submittedName>
</protein>
<evidence type="ECO:0000313" key="1">
    <source>
        <dbReference type="EMBL" id="CAK0818896.1"/>
    </source>
</evidence>